<protein>
    <submittedName>
        <fullName evidence="5">Chromosome partitioning protein ParB</fullName>
    </submittedName>
</protein>
<dbReference type="SUPFAM" id="SSF109709">
    <property type="entry name" value="KorB DNA-binding domain-like"/>
    <property type="match status" value="1"/>
</dbReference>
<gene>
    <name evidence="5" type="ORF">COS49_02045</name>
</gene>
<dbReference type="Pfam" id="PF23552">
    <property type="entry name" value="ParB_C"/>
    <property type="match status" value="1"/>
</dbReference>
<reference evidence="6" key="1">
    <citation type="submission" date="2017-09" db="EMBL/GenBank/DDBJ databases">
        <title>Depth-based differentiation of microbial function through sediment-hosted aquifers and enrichment of novel symbionts in the deep terrestrial subsurface.</title>
        <authorList>
            <person name="Probst A.J."/>
            <person name="Ladd B."/>
            <person name="Jarett J.K."/>
            <person name="Geller-Mcgrath D.E."/>
            <person name="Sieber C.M.K."/>
            <person name="Emerson J.B."/>
            <person name="Anantharaman K."/>
            <person name="Thomas B.C."/>
            <person name="Malmstrom R."/>
            <person name="Stieglmeier M."/>
            <person name="Klingl A."/>
            <person name="Woyke T."/>
            <person name="Ryan C.M."/>
            <person name="Banfield J.F."/>
        </authorList>
    </citation>
    <scope>NUCLEOTIDE SEQUENCE [LARGE SCALE GENOMIC DNA]</scope>
</reference>
<evidence type="ECO:0000313" key="6">
    <source>
        <dbReference type="Proteomes" id="UP000229894"/>
    </source>
</evidence>
<dbReference type="FunFam" id="1.10.10.2830:FF:000001">
    <property type="entry name" value="Chromosome partitioning protein ParB"/>
    <property type="match status" value="1"/>
</dbReference>
<dbReference type="PANTHER" id="PTHR33375">
    <property type="entry name" value="CHROMOSOME-PARTITIONING PROTEIN PARB-RELATED"/>
    <property type="match status" value="1"/>
</dbReference>
<comment type="similarity">
    <text evidence="1">Belongs to the ParB family.</text>
</comment>
<dbReference type="Proteomes" id="UP000229894">
    <property type="component" value="Unassembled WGS sequence"/>
</dbReference>
<dbReference type="InterPro" id="IPR003115">
    <property type="entry name" value="ParB_N"/>
</dbReference>
<keyword evidence="3" id="KW-0238">DNA-binding</keyword>
<dbReference type="InterPro" id="IPR004437">
    <property type="entry name" value="ParB/RepB/Spo0J"/>
</dbReference>
<evidence type="ECO:0000256" key="2">
    <source>
        <dbReference type="ARBA" id="ARBA00022829"/>
    </source>
</evidence>
<dbReference type="Pfam" id="PF17762">
    <property type="entry name" value="HTH_ParB"/>
    <property type="match status" value="1"/>
</dbReference>
<dbReference type="GO" id="GO:0007059">
    <property type="term" value="P:chromosome segregation"/>
    <property type="evidence" value="ECO:0007669"/>
    <property type="project" value="UniProtKB-KW"/>
</dbReference>
<dbReference type="InterPro" id="IPR057240">
    <property type="entry name" value="ParB_dimer_C"/>
</dbReference>
<dbReference type="CDD" id="cd16393">
    <property type="entry name" value="SPO0J_N"/>
    <property type="match status" value="1"/>
</dbReference>
<proteinExistence type="inferred from homology"/>
<dbReference type="GO" id="GO:0005694">
    <property type="term" value="C:chromosome"/>
    <property type="evidence" value="ECO:0007669"/>
    <property type="project" value="TreeGrafter"/>
</dbReference>
<dbReference type="GO" id="GO:0003677">
    <property type="term" value="F:DNA binding"/>
    <property type="evidence" value="ECO:0007669"/>
    <property type="project" value="UniProtKB-KW"/>
</dbReference>
<sequence length="301" mass="34432">MEQKLGQGLQSLIPKKQSKMAYLIKNESRKKIWLEPKKESIFNIEVDKIKPNPNQPRKEMSEENLKEMADSIKEHGILQPLIVTKIEKPTEWGRQMEYELIAGERRWRAAKIAGLPHVPVIIRDSSAYEKLELALVENLQRENLNPIEAAQAFKQLHQDFKLKHSQIAQKIGKSRVTVTNALRLLNLPPIVQKAMASGRISEGHGRAILMAKPTARLSLYRTIVKENLDVRRAEEKARQVAASSPHASGPKNILFKKKEKDLSEVLGRRVSITQRGGRGYLRIEFADQKELDKLVDYLLKF</sequence>
<dbReference type="SUPFAM" id="SSF110849">
    <property type="entry name" value="ParB/Sulfiredoxin"/>
    <property type="match status" value="1"/>
</dbReference>
<evidence type="ECO:0000256" key="3">
    <source>
        <dbReference type="ARBA" id="ARBA00023125"/>
    </source>
</evidence>
<dbReference type="InterPro" id="IPR036086">
    <property type="entry name" value="ParB/Sulfiredoxin_sf"/>
</dbReference>
<keyword evidence="2" id="KW-0159">Chromosome partition</keyword>
<organism evidence="5 6">
    <name type="scientific">Candidatus Portnoybacteria bacterium CG03_land_8_20_14_0_80_41_10</name>
    <dbReference type="NCBI Taxonomy" id="1974808"/>
    <lineage>
        <taxon>Bacteria</taxon>
        <taxon>Candidatus Portnoyibacteriota</taxon>
    </lineage>
</organism>
<dbReference type="Gene3D" id="3.90.1530.30">
    <property type="match status" value="1"/>
</dbReference>
<dbReference type="SMART" id="SM00470">
    <property type="entry name" value="ParB"/>
    <property type="match status" value="1"/>
</dbReference>
<name>A0A2M7BUA1_9BACT</name>
<evidence type="ECO:0000313" key="5">
    <source>
        <dbReference type="EMBL" id="PIV10153.1"/>
    </source>
</evidence>
<dbReference type="Gene3D" id="1.10.10.2830">
    <property type="match status" value="1"/>
</dbReference>
<dbReference type="NCBIfam" id="TIGR00180">
    <property type="entry name" value="parB_part"/>
    <property type="match status" value="1"/>
</dbReference>
<feature type="domain" description="ParB-like N-terminal" evidence="4">
    <location>
        <begin position="42"/>
        <end position="139"/>
    </location>
</feature>
<evidence type="ECO:0000256" key="1">
    <source>
        <dbReference type="ARBA" id="ARBA00006295"/>
    </source>
</evidence>
<evidence type="ECO:0000259" key="4">
    <source>
        <dbReference type="SMART" id="SM00470"/>
    </source>
</evidence>
<dbReference type="GO" id="GO:0045881">
    <property type="term" value="P:positive regulation of sporulation resulting in formation of a cellular spore"/>
    <property type="evidence" value="ECO:0007669"/>
    <property type="project" value="TreeGrafter"/>
</dbReference>
<dbReference type="PANTHER" id="PTHR33375:SF1">
    <property type="entry name" value="CHROMOSOME-PARTITIONING PROTEIN PARB-RELATED"/>
    <property type="match status" value="1"/>
</dbReference>
<dbReference type="InterPro" id="IPR050336">
    <property type="entry name" value="Chromosome_partition/occlusion"/>
</dbReference>
<dbReference type="AlphaFoldDB" id="A0A2M7BUA1"/>
<dbReference type="FunFam" id="3.90.1530.30:FF:000001">
    <property type="entry name" value="Chromosome partitioning protein ParB"/>
    <property type="match status" value="1"/>
</dbReference>
<comment type="caution">
    <text evidence="5">The sequence shown here is derived from an EMBL/GenBank/DDBJ whole genome shotgun (WGS) entry which is preliminary data.</text>
</comment>
<accession>A0A2M7BUA1</accession>
<dbReference type="EMBL" id="PEUX01000042">
    <property type="protein sequence ID" value="PIV10153.1"/>
    <property type="molecule type" value="Genomic_DNA"/>
</dbReference>
<dbReference type="Pfam" id="PF02195">
    <property type="entry name" value="ParB_N"/>
    <property type="match status" value="1"/>
</dbReference>
<dbReference type="InterPro" id="IPR041468">
    <property type="entry name" value="HTH_ParB/Spo0J"/>
</dbReference>